<organism evidence="10 11">
    <name type="scientific">Aquamicrobium soli</name>
    <dbReference type="NCBI Taxonomy" id="1811518"/>
    <lineage>
        <taxon>Bacteria</taxon>
        <taxon>Pseudomonadati</taxon>
        <taxon>Pseudomonadota</taxon>
        <taxon>Alphaproteobacteria</taxon>
        <taxon>Hyphomicrobiales</taxon>
        <taxon>Phyllobacteriaceae</taxon>
        <taxon>Aquamicrobium</taxon>
    </lineage>
</organism>
<evidence type="ECO:0000256" key="8">
    <source>
        <dbReference type="RuleBase" id="RU363032"/>
    </source>
</evidence>
<feature type="domain" description="ABC transmembrane type-1" evidence="9">
    <location>
        <begin position="59"/>
        <end position="246"/>
    </location>
</feature>
<dbReference type="InterPro" id="IPR000515">
    <property type="entry name" value="MetI-like"/>
</dbReference>
<dbReference type="EMBL" id="JBHRTK010000004">
    <property type="protein sequence ID" value="MFC3205567.1"/>
    <property type="molecule type" value="Genomic_DNA"/>
</dbReference>
<dbReference type="CDD" id="cd06261">
    <property type="entry name" value="TM_PBP2"/>
    <property type="match status" value="1"/>
</dbReference>
<keyword evidence="3" id="KW-1003">Cell membrane</keyword>
<evidence type="ECO:0000256" key="6">
    <source>
        <dbReference type="ARBA" id="ARBA00022989"/>
    </source>
</evidence>
<keyword evidence="5 8" id="KW-0812">Transmembrane</keyword>
<dbReference type="PANTHER" id="PTHR43357:SF4">
    <property type="entry name" value="INNER MEMBRANE ABC TRANSPORTER PERMEASE PROTEIN YDCV"/>
    <property type="match status" value="1"/>
</dbReference>
<feature type="transmembrane region" description="Helical" evidence="8">
    <location>
        <begin position="94"/>
        <end position="117"/>
    </location>
</feature>
<evidence type="ECO:0000256" key="1">
    <source>
        <dbReference type="ARBA" id="ARBA00004429"/>
    </source>
</evidence>
<keyword evidence="7 8" id="KW-0472">Membrane</keyword>
<evidence type="ECO:0000313" key="11">
    <source>
        <dbReference type="Proteomes" id="UP001595583"/>
    </source>
</evidence>
<feature type="transmembrane region" description="Helical" evidence="8">
    <location>
        <begin position="183"/>
        <end position="206"/>
    </location>
</feature>
<evidence type="ECO:0000256" key="4">
    <source>
        <dbReference type="ARBA" id="ARBA00022519"/>
    </source>
</evidence>
<reference evidence="11" key="1">
    <citation type="journal article" date="2019" name="Int. J. Syst. Evol. Microbiol.">
        <title>The Global Catalogue of Microorganisms (GCM) 10K type strain sequencing project: providing services to taxonomists for standard genome sequencing and annotation.</title>
        <authorList>
            <consortium name="The Broad Institute Genomics Platform"/>
            <consortium name="The Broad Institute Genome Sequencing Center for Infectious Disease"/>
            <person name="Wu L."/>
            <person name="Ma J."/>
        </authorList>
    </citation>
    <scope>NUCLEOTIDE SEQUENCE [LARGE SCALE GENOMIC DNA]</scope>
    <source>
        <strain evidence="11">KCTC 52165</strain>
    </source>
</reference>
<accession>A0ABV7K7P7</accession>
<feature type="transmembrane region" description="Helical" evidence="8">
    <location>
        <begin position="226"/>
        <end position="246"/>
    </location>
</feature>
<evidence type="ECO:0000256" key="5">
    <source>
        <dbReference type="ARBA" id="ARBA00022692"/>
    </source>
</evidence>
<proteinExistence type="inferred from homology"/>
<keyword evidence="6 8" id="KW-1133">Transmembrane helix</keyword>
<dbReference type="Gene3D" id="1.10.3720.10">
    <property type="entry name" value="MetI-like"/>
    <property type="match status" value="1"/>
</dbReference>
<name>A0ABV7K7P7_9HYPH</name>
<protein>
    <submittedName>
        <fullName evidence="10">ABC transporter permease</fullName>
    </submittedName>
</protein>
<comment type="similarity">
    <text evidence="8">Belongs to the binding-protein-dependent transport system permease family.</text>
</comment>
<dbReference type="Pfam" id="PF00528">
    <property type="entry name" value="BPD_transp_1"/>
    <property type="match status" value="1"/>
</dbReference>
<dbReference type="Proteomes" id="UP001595583">
    <property type="component" value="Unassembled WGS sequence"/>
</dbReference>
<evidence type="ECO:0000256" key="7">
    <source>
        <dbReference type="ARBA" id="ARBA00023136"/>
    </source>
</evidence>
<keyword evidence="2 8" id="KW-0813">Transport</keyword>
<gene>
    <name evidence="10" type="ORF">ACFOHJ_05025</name>
</gene>
<dbReference type="PANTHER" id="PTHR43357">
    <property type="entry name" value="INNER MEMBRANE ABC TRANSPORTER PERMEASE PROTEIN YDCV"/>
    <property type="match status" value="1"/>
</dbReference>
<evidence type="ECO:0000256" key="3">
    <source>
        <dbReference type="ARBA" id="ARBA00022475"/>
    </source>
</evidence>
<feature type="transmembrane region" description="Helical" evidence="8">
    <location>
        <begin position="123"/>
        <end position="142"/>
    </location>
</feature>
<sequence length="259" mass="27581">MNRLLTVTALLAYAALALPVFFVIGASFTSAGYLSFPPQGLSLRWWDVMIGDREMMSGFWISAYVAVATVLISVPVGALATIYLGQIPIRARNILVTFFASPLSVPMVLTGFALLVLLTQMGLLNQLGLIIGHTVISVPYVTRSALASMSLSDPSLPRAAAIHGARPSQVIWHVVLPSLRPGLVSGGLFAFLASVNNVVISVFLVQPGTSPLPVVIFSRMENLAEPSVAAASTAVIVVTAAFCLLLEKRYQLFRSLAGR</sequence>
<feature type="transmembrane region" description="Helical" evidence="8">
    <location>
        <begin position="55"/>
        <end position="82"/>
    </location>
</feature>
<keyword evidence="11" id="KW-1185">Reference proteome</keyword>
<evidence type="ECO:0000259" key="9">
    <source>
        <dbReference type="PROSITE" id="PS50928"/>
    </source>
</evidence>
<comment type="caution">
    <text evidence="10">The sequence shown here is derived from an EMBL/GenBank/DDBJ whole genome shotgun (WGS) entry which is preliminary data.</text>
</comment>
<dbReference type="InterPro" id="IPR035906">
    <property type="entry name" value="MetI-like_sf"/>
</dbReference>
<evidence type="ECO:0000256" key="2">
    <source>
        <dbReference type="ARBA" id="ARBA00022448"/>
    </source>
</evidence>
<dbReference type="RefSeq" id="WP_378219140.1">
    <property type="nucleotide sequence ID" value="NZ_JBHRTK010000004.1"/>
</dbReference>
<keyword evidence="4" id="KW-0997">Cell inner membrane</keyword>
<evidence type="ECO:0000313" key="10">
    <source>
        <dbReference type="EMBL" id="MFC3205567.1"/>
    </source>
</evidence>
<comment type="subcellular location">
    <subcellularLocation>
        <location evidence="1">Cell inner membrane</location>
        <topology evidence="1">Multi-pass membrane protein</topology>
    </subcellularLocation>
    <subcellularLocation>
        <location evidence="8">Cell membrane</location>
        <topology evidence="8">Multi-pass membrane protein</topology>
    </subcellularLocation>
</comment>
<dbReference type="SUPFAM" id="SSF161098">
    <property type="entry name" value="MetI-like"/>
    <property type="match status" value="1"/>
</dbReference>
<dbReference type="PROSITE" id="PS50928">
    <property type="entry name" value="ABC_TM1"/>
    <property type="match status" value="1"/>
</dbReference>